<dbReference type="RefSeq" id="WP_129832641.1">
    <property type="nucleotide sequence ID" value="NZ_CP035704.1"/>
</dbReference>
<gene>
    <name evidence="14" type="primary">sdhC</name>
    <name evidence="14" type="ORF">ELE36_08375</name>
</gene>
<proteinExistence type="inferred from homology"/>
<evidence type="ECO:0000256" key="5">
    <source>
        <dbReference type="ARBA" id="ARBA00022617"/>
    </source>
</evidence>
<dbReference type="CDD" id="cd03499">
    <property type="entry name" value="SQR_TypeC_SdhC"/>
    <property type="match status" value="1"/>
</dbReference>
<evidence type="ECO:0000256" key="4">
    <source>
        <dbReference type="ARBA" id="ARBA00020076"/>
    </source>
</evidence>
<dbReference type="GO" id="GO:0006099">
    <property type="term" value="P:tricarboxylic acid cycle"/>
    <property type="evidence" value="ECO:0007669"/>
    <property type="project" value="InterPro"/>
</dbReference>
<keyword evidence="5 12" id="KW-0349">Heme</keyword>
<keyword evidence="10 13" id="KW-0472">Membrane</keyword>
<evidence type="ECO:0000256" key="12">
    <source>
        <dbReference type="PIRSR" id="PIRSR000178-1"/>
    </source>
</evidence>
<comment type="subcellular location">
    <subcellularLocation>
        <location evidence="2">Membrane</location>
        <topology evidence="2">Multi-pass membrane protein</topology>
    </subcellularLocation>
</comment>
<dbReference type="KEGG" id="xbc:ELE36_08375"/>
<dbReference type="InterPro" id="IPR034804">
    <property type="entry name" value="SQR/QFR_C/D"/>
</dbReference>
<evidence type="ECO:0000256" key="6">
    <source>
        <dbReference type="ARBA" id="ARBA00022692"/>
    </source>
</evidence>
<dbReference type="InterPro" id="IPR014314">
    <property type="entry name" value="Succ_DH_cytb556"/>
</dbReference>
<reference evidence="14 15" key="1">
    <citation type="submission" date="2019-01" db="EMBL/GenBank/DDBJ databases">
        <title>Pseudolysobacter antarctica gen. nov., sp. nov., isolated from Fildes Peninsula, Antarctica.</title>
        <authorList>
            <person name="Wei Z."/>
            <person name="Peng F."/>
        </authorList>
    </citation>
    <scope>NUCLEOTIDE SEQUENCE [LARGE SCALE GENOMIC DNA]</scope>
    <source>
        <strain evidence="14 15">AQ6-296</strain>
    </source>
</reference>
<dbReference type="PANTHER" id="PTHR10978">
    <property type="entry name" value="SUCCINATE DEHYDROGENASE CYTOCHROME B560 SUBUNIT"/>
    <property type="match status" value="1"/>
</dbReference>
<dbReference type="Pfam" id="PF01127">
    <property type="entry name" value="Sdh_cyt"/>
    <property type="match status" value="1"/>
</dbReference>
<accession>A0A411HIM1</accession>
<feature type="transmembrane region" description="Helical" evidence="13">
    <location>
        <begin position="103"/>
        <end position="126"/>
    </location>
</feature>
<dbReference type="Gene3D" id="1.20.1300.10">
    <property type="entry name" value="Fumarate reductase/succinate dehydrogenase, transmembrane subunit"/>
    <property type="match status" value="1"/>
</dbReference>
<comment type="similarity">
    <text evidence="3">Belongs to the cytochrome b560 family.</text>
</comment>
<name>A0A411HIM1_9GAMM</name>
<keyword evidence="6 13" id="KW-0812">Transmembrane</keyword>
<evidence type="ECO:0000256" key="11">
    <source>
        <dbReference type="ARBA" id="ARBA00025912"/>
    </source>
</evidence>
<dbReference type="Proteomes" id="UP000291562">
    <property type="component" value="Chromosome"/>
</dbReference>
<keyword evidence="15" id="KW-1185">Reference proteome</keyword>
<evidence type="ECO:0000256" key="3">
    <source>
        <dbReference type="ARBA" id="ARBA00007244"/>
    </source>
</evidence>
<organism evidence="14 15">
    <name type="scientific">Pseudolysobacter antarcticus</name>
    <dbReference type="NCBI Taxonomy" id="2511995"/>
    <lineage>
        <taxon>Bacteria</taxon>
        <taxon>Pseudomonadati</taxon>
        <taxon>Pseudomonadota</taxon>
        <taxon>Gammaproteobacteria</taxon>
        <taxon>Lysobacterales</taxon>
        <taxon>Rhodanobacteraceae</taxon>
        <taxon>Pseudolysobacter</taxon>
    </lineage>
</organism>
<feature type="transmembrane region" description="Helical" evidence="13">
    <location>
        <begin position="65"/>
        <end position="83"/>
    </location>
</feature>
<evidence type="ECO:0000256" key="2">
    <source>
        <dbReference type="ARBA" id="ARBA00004141"/>
    </source>
</evidence>
<dbReference type="GO" id="GO:0016020">
    <property type="term" value="C:membrane"/>
    <property type="evidence" value="ECO:0007669"/>
    <property type="project" value="UniProtKB-SubCell"/>
</dbReference>
<keyword evidence="9 12" id="KW-0408">Iron</keyword>
<dbReference type="GO" id="GO:0009055">
    <property type="term" value="F:electron transfer activity"/>
    <property type="evidence" value="ECO:0007669"/>
    <property type="project" value="InterPro"/>
</dbReference>
<evidence type="ECO:0000256" key="1">
    <source>
        <dbReference type="ARBA" id="ARBA00004050"/>
    </source>
</evidence>
<comment type="function">
    <text evidence="1">Membrane-anchoring subunit of succinate dehydrogenase (SDH).</text>
</comment>
<dbReference type="PANTHER" id="PTHR10978:SF5">
    <property type="entry name" value="SUCCINATE DEHYDROGENASE CYTOCHROME B560 SUBUNIT, MITOCHONDRIAL"/>
    <property type="match status" value="1"/>
</dbReference>
<dbReference type="PROSITE" id="PS01000">
    <property type="entry name" value="SDH_CYT_1"/>
    <property type="match status" value="1"/>
</dbReference>
<keyword evidence="8 13" id="KW-1133">Transmembrane helix</keyword>
<feature type="binding site" description="axial binding residue" evidence="12">
    <location>
        <position position="81"/>
    </location>
    <ligand>
        <name>heme</name>
        <dbReference type="ChEBI" id="CHEBI:30413"/>
        <note>ligand shared with second transmembrane subunit</note>
    </ligand>
    <ligandPart>
        <name>Fe</name>
        <dbReference type="ChEBI" id="CHEBI:18248"/>
    </ligandPart>
</feature>
<dbReference type="GO" id="GO:0046872">
    <property type="term" value="F:metal ion binding"/>
    <property type="evidence" value="ECO:0007669"/>
    <property type="project" value="UniProtKB-KW"/>
</dbReference>
<evidence type="ECO:0000256" key="13">
    <source>
        <dbReference type="SAM" id="Phobius"/>
    </source>
</evidence>
<keyword evidence="7 12" id="KW-0479">Metal-binding</keyword>
<evidence type="ECO:0000313" key="14">
    <source>
        <dbReference type="EMBL" id="QBB70382.1"/>
    </source>
</evidence>
<dbReference type="InterPro" id="IPR000701">
    <property type="entry name" value="SuccDH_FuR_B_TM-su"/>
</dbReference>
<comment type="subunit">
    <text evidence="11">Part of an enzyme complex containing four subunits: a flavoprotein, an iron-sulfur protein, plus two membrane-anchoring proteins, SdhC and SdhD. The complex can form homotrimers.</text>
</comment>
<dbReference type="PIRSF" id="PIRSF000178">
    <property type="entry name" value="SDH_cyt_b560"/>
    <property type="match status" value="1"/>
</dbReference>
<dbReference type="SUPFAM" id="SSF81343">
    <property type="entry name" value="Fumarate reductase respiratory complex transmembrane subunits"/>
    <property type="match status" value="1"/>
</dbReference>
<dbReference type="AlphaFoldDB" id="A0A411HIM1"/>
<dbReference type="PROSITE" id="PS01001">
    <property type="entry name" value="SDH_CYT_2"/>
    <property type="match status" value="1"/>
</dbReference>
<comment type="cofactor">
    <cofactor evidence="12">
        <name>heme</name>
        <dbReference type="ChEBI" id="CHEBI:30413"/>
    </cofactor>
    <text evidence="12">The heme is bound between the two transmembrane subunits.</text>
</comment>
<evidence type="ECO:0000313" key="15">
    <source>
        <dbReference type="Proteomes" id="UP000291562"/>
    </source>
</evidence>
<dbReference type="NCBIfam" id="TIGR02970">
    <property type="entry name" value="succ_dehyd_cytB"/>
    <property type="match status" value="1"/>
</dbReference>
<evidence type="ECO:0000256" key="8">
    <source>
        <dbReference type="ARBA" id="ARBA00022989"/>
    </source>
</evidence>
<dbReference type="EMBL" id="CP035704">
    <property type="protein sequence ID" value="QBB70382.1"/>
    <property type="molecule type" value="Genomic_DNA"/>
</dbReference>
<protein>
    <recommendedName>
        <fullName evidence="4">Succinate dehydrogenase cytochrome b556 subunit</fullName>
    </recommendedName>
</protein>
<dbReference type="OrthoDB" id="9799441at2"/>
<evidence type="ECO:0000256" key="7">
    <source>
        <dbReference type="ARBA" id="ARBA00022723"/>
    </source>
</evidence>
<dbReference type="InterPro" id="IPR018495">
    <property type="entry name" value="Succ_DH_cyt_bsu_CS"/>
</dbReference>
<feature type="transmembrane region" description="Helical" evidence="13">
    <location>
        <begin position="32"/>
        <end position="58"/>
    </location>
</feature>
<evidence type="ECO:0000256" key="9">
    <source>
        <dbReference type="ARBA" id="ARBA00023004"/>
    </source>
</evidence>
<evidence type="ECO:0000256" key="10">
    <source>
        <dbReference type="ARBA" id="ARBA00023136"/>
    </source>
</evidence>
<sequence length="132" mass="14527">MHQSSRPLSPHLQVYRPQLTTVLSIVHRGTGIFLSLGSILLVLWLLALAQSSVAFATVQSFDSAWYGQLLLLGWTFSLVYHLLNGLRHLGWDAGWGLDIPRAYATGWTVVFLSFVLTGAIWAFVMLSKGGVA</sequence>